<dbReference type="SUPFAM" id="SSF141868">
    <property type="entry name" value="EAL domain-like"/>
    <property type="match status" value="1"/>
</dbReference>
<accession>A0A504U3E4</accession>
<dbReference type="SMART" id="SM00052">
    <property type="entry name" value="EAL"/>
    <property type="match status" value="1"/>
</dbReference>
<dbReference type="SUPFAM" id="SSF55073">
    <property type="entry name" value="Nucleotide cyclase"/>
    <property type="match status" value="1"/>
</dbReference>
<dbReference type="EMBL" id="VFYP01000001">
    <property type="protein sequence ID" value="TPP09514.1"/>
    <property type="molecule type" value="Genomic_DNA"/>
</dbReference>
<evidence type="ECO:0000259" key="2">
    <source>
        <dbReference type="PROSITE" id="PS50883"/>
    </source>
</evidence>
<dbReference type="SMART" id="SM01080">
    <property type="entry name" value="CHASE2"/>
    <property type="match status" value="1"/>
</dbReference>
<dbReference type="InterPro" id="IPR000160">
    <property type="entry name" value="GGDEF_dom"/>
</dbReference>
<dbReference type="InterPro" id="IPR029787">
    <property type="entry name" value="Nucleotide_cyclase"/>
</dbReference>
<dbReference type="SMART" id="SM00267">
    <property type="entry name" value="GGDEF"/>
    <property type="match status" value="1"/>
</dbReference>
<dbReference type="AlphaFoldDB" id="A0A504U3E4"/>
<dbReference type="PANTHER" id="PTHR44757">
    <property type="entry name" value="DIGUANYLATE CYCLASE DGCP"/>
    <property type="match status" value="1"/>
</dbReference>
<dbReference type="InterPro" id="IPR007890">
    <property type="entry name" value="CHASE2"/>
</dbReference>
<evidence type="ECO:0000313" key="5">
    <source>
        <dbReference type="Proteomes" id="UP000316429"/>
    </source>
</evidence>
<dbReference type="CDD" id="cd01948">
    <property type="entry name" value="EAL"/>
    <property type="match status" value="1"/>
</dbReference>
<organism evidence="4 5">
    <name type="scientific">Rhizobium glycinendophyticum</name>
    <dbReference type="NCBI Taxonomy" id="2589807"/>
    <lineage>
        <taxon>Bacteria</taxon>
        <taxon>Pseudomonadati</taxon>
        <taxon>Pseudomonadota</taxon>
        <taxon>Alphaproteobacteria</taxon>
        <taxon>Hyphomicrobiales</taxon>
        <taxon>Rhizobiaceae</taxon>
        <taxon>Rhizobium/Agrobacterium group</taxon>
        <taxon>Rhizobium</taxon>
    </lineage>
</organism>
<proteinExistence type="predicted"/>
<keyword evidence="1" id="KW-1133">Transmembrane helix</keyword>
<dbReference type="Proteomes" id="UP000316429">
    <property type="component" value="Unassembled WGS sequence"/>
</dbReference>
<protein>
    <submittedName>
        <fullName evidence="4">EAL domain-containing protein</fullName>
    </submittedName>
</protein>
<dbReference type="Gene3D" id="3.20.20.450">
    <property type="entry name" value="EAL domain"/>
    <property type="match status" value="1"/>
</dbReference>
<evidence type="ECO:0000313" key="4">
    <source>
        <dbReference type="EMBL" id="TPP09514.1"/>
    </source>
</evidence>
<dbReference type="InterPro" id="IPR001633">
    <property type="entry name" value="EAL_dom"/>
</dbReference>
<feature type="transmembrane region" description="Helical" evidence="1">
    <location>
        <begin position="283"/>
        <end position="301"/>
    </location>
</feature>
<reference evidence="4 5" key="1">
    <citation type="submission" date="2019-06" db="EMBL/GenBank/DDBJ databases">
        <title>Rhizobium sp. CL12 isolated from roots of soybean.</title>
        <authorList>
            <person name="Wang C."/>
        </authorList>
    </citation>
    <scope>NUCLEOTIDE SEQUENCE [LARGE SCALE GENOMIC DNA]</scope>
    <source>
        <strain evidence="4 5">CL12</strain>
    </source>
</reference>
<dbReference type="Gene3D" id="3.30.70.270">
    <property type="match status" value="1"/>
</dbReference>
<dbReference type="RefSeq" id="WP_140825904.1">
    <property type="nucleotide sequence ID" value="NZ_VFYP01000001.1"/>
</dbReference>
<dbReference type="InterPro" id="IPR035919">
    <property type="entry name" value="EAL_sf"/>
</dbReference>
<dbReference type="InterPro" id="IPR052155">
    <property type="entry name" value="Biofilm_reg_signaling"/>
</dbReference>
<dbReference type="PROSITE" id="PS51257">
    <property type="entry name" value="PROKAR_LIPOPROTEIN"/>
    <property type="match status" value="1"/>
</dbReference>
<dbReference type="PROSITE" id="PS50883">
    <property type="entry name" value="EAL"/>
    <property type="match status" value="1"/>
</dbReference>
<dbReference type="Pfam" id="PF00990">
    <property type="entry name" value="GGDEF"/>
    <property type="match status" value="1"/>
</dbReference>
<dbReference type="PANTHER" id="PTHR44757:SF2">
    <property type="entry name" value="BIOFILM ARCHITECTURE MAINTENANCE PROTEIN MBAA"/>
    <property type="match status" value="1"/>
</dbReference>
<dbReference type="OrthoDB" id="9814202at2"/>
<keyword evidence="1" id="KW-0472">Membrane</keyword>
<keyword evidence="5" id="KW-1185">Reference proteome</keyword>
<feature type="transmembrane region" description="Helical" evidence="1">
    <location>
        <begin position="308"/>
        <end position="327"/>
    </location>
</feature>
<dbReference type="PROSITE" id="PS50887">
    <property type="entry name" value="GGDEF"/>
    <property type="match status" value="1"/>
</dbReference>
<dbReference type="Gene3D" id="3.30.450.20">
    <property type="entry name" value="PAS domain"/>
    <property type="match status" value="1"/>
</dbReference>
<dbReference type="Pfam" id="PF05226">
    <property type="entry name" value="CHASE2"/>
    <property type="match status" value="1"/>
</dbReference>
<evidence type="ECO:0000256" key="1">
    <source>
        <dbReference type="SAM" id="Phobius"/>
    </source>
</evidence>
<feature type="domain" description="EAL" evidence="2">
    <location>
        <begin position="686"/>
        <end position="936"/>
    </location>
</feature>
<name>A0A504U3E4_9HYPH</name>
<evidence type="ECO:0000259" key="3">
    <source>
        <dbReference type="PROSITE" id="PS50887"/>
    </source>
</evidence>
<gene>
    <name evidence="4" type="ORF">FJQ55_01160</name>
</gene>
<sequence>MTQKQNHGSRRHHILQTALVACLLVVVGLSSLAGLFEPLDRQLSAWRMASVPRDASGDIVLVEIDKKSLDAVGTWPWNRSIHARLIDRLVAAEARDIFLDIDFSARSEAVGDKALATALEAAGGGVILPSFQQYHSMADNVPVVASTKPNPLFAPHAWIASASLSADEDGIVRRFPLGETQDGAYVLSVPAVLAGIAGKSAASFMIDFSIDPASITRISAIDVIEGRVNPAILHDRIVVFGASAIELKDNFIVPVHGLVSGPVVHVLAAETLLQGRHLLSPPSWPVLGVTALVVWLAFSLTRSLRRQLLSLGVTIAFLEAGALWLQVAYAVSLPTGSSIVFVLVALTARALQELDLRAWLLKRMSTEANNSRNLLEQVIRDSADMVLIIDDKGTIVRHSSRLLPLLSGLGLRPEEKLTFARLPLTWQEDVHTALGSPLPTEEHTVALREIEVPNEAGPRILEYTVTVSELDRSSRRHQARDKVRVACITARDVTERRRQAERIAYLSRHDVLTGALRASALIADLNALALHAPPPETGERERMVHAVYALNLHRFKTINATLGRSKGDALLKAVSDRLGQIDPMLSRPARLGNDSFALHTVKPIPAALARLLAERIRQEFSVPFEPDGTPYRVGASLGMTTSDHLAEGCGAQLVAEAELALDEARHAGADGLVEFDPESGVRHAEARQLESELWHALDRGQMKLLYQPQVALDSRAFVGAEALIRWQHPQHGMISPLTFIGIAEANGFIVELGAWALKQACRDAVSWPEETVVAVNVAPLQLQRRDLVADVEAALAESGLPAGRLQLEITESSFITAADDLIEKLQCLKTLGVGLALDDFGSGYSSLGYLARFPLDKIKVDQMFVRNLTESAASQAIVSSVQALSAGLGMTMLCEGIETEDQARHLLQLGCSQGQGYLFGKPQPAASLNLLARQDIGPAVRQVKRAAG</sequence>
<dbReference type="Pfam" id="PF00563">
    <property type="entry name" value="EAL"/>
    <property type="match status" value="1"/>
</dbReference>
<dbReference type="CDD" id="cd01949">
    <property type="entry name" value="GGDEF"/>
    <property type="match status" value="1"/>
</dbReference>
<feature type="domain" description="GGDEF" evidence="3">
    <location>
        <begin position="543"/>
        <end position="677"/>
    </location>
</feature>
<dbReference type="InterPro" id="IPR043128">
    <property type="entry name" value="Rev_trsase/Diguanyl_cyclase"/>
</dbReference>
<comment type="caution">
    <text evidence="4">The sequence shown here is derived from an EMBL/GenBank/DDBJ whole genome shotgun (WGS) entry which is preliminary data.</text>
</comment>
<keyword evidence="1" id="KW-0812">Transmembrane</keyword>